<keyword evidence="3" id="KW-1185">Reference proteome</keyword>
<keyword evidence="1" id="KW-0472">Membrane</keyword>
<keyword evidence="1" id="KW-1133">Transmembrane helix</keyword>
<comment type="caution">
    <text evidence="2">The sequence shown here is derived from an EMBL/GenBank/DDBJ whole genome shotgun (WGS) entry which is preliminary data.</text>
</comment>
<sequence length="217" mass="24503">MLGNLLTFADIGWGVSLALWVVFVTIVISKYVAKRTTIYVARKAIHMLGGGFVAIISPFVFSSPLMPIIDSYLLMGVLLYVKLRKKEFNWFQEHGNYGEVFFTFSFGTLLLIMWVIEPMYWFSKDVFIAILPLIFMSFGDGITGIIRNYIYKRRVKGFWGSIGMLIFCTIAGYLVFSIPGLIAGIVATAVEVFPLIDDNLTIPFSSFLVLYLLIKVV</sequence>
<feature type="transmembrane region" description="Helical" evidence="1">
    <location>
        <begin position="162"/>
        <end position="186"/>
    </location>
</feature>
<protein>
    <submittedName>
        <fullName evidence="2">Phosphatidate cytidylyltransferase</fullName>
    </submittedName>
</protein>
<keyword evidence="1" id="KW-0812">Transmembrane</keyword>
<dbReference type="RefSeq" id="WP_156016458.1">
    <property type="nucleotide sequence ID" value="NZ_WGGD01000005.1"/>
</dbReference>
<proteinExistence type="predicted"/>
<keyword evidence="2" id="KW-0808">Transferase</keyword>
<dbReference type="EMBL" id="WGGD01000005">
    <property type="protein sequence ID" value="MUN28834.1"/>
    <property type="molecule type" value="Genomic_DNA"/>
</dbReference>
<feature type="transmembrane region" description="Helical" evidence="1">
    <location>
        <begin position="95"/>
        <end position="116"/>
    </location>
</feature>
<name>A0A6A9QJJ3_SULME</name>
<reference evidence="2 3" key="1">
    <citation type="submission" date="2019-10" db="EMBL/GenBank/DDBJ databases">
        <title>Sequencing and Assembly of Multiple Reported Metal-Biooxidizing Members of the Extremely Thermoacidophilic Archaeal Family Sulfolobaceae.</title>
        <authorList>
            <person name="Counts J.A."/>
            <person name="Kelly R.M."/>
        </authorList>
    </citation>
    <scope>NUCLEOTIDE SEQUENCE [LARGE SCALE GENOMIC DNA]</scope>
    <source>
        <strain evidence="2 3">DSM 6482</strain>
    </source>
</reference>
<feature type="transmembrane region" description="Helical" evidence="1">
    <location>
        <begin position="192"/>
        <end position="214"/>
    </location>
</feature>
<dbReference type="Proteomes" id="UP000470772">
    <property type="component" value="Unassembled WGS sequence"/>
</dbReference>
<dbReference type="AlphaFoldDB" id="A0A6A9QJJ3"/>
<organism evidence="2 3">
    <name type="scientific">Sulfuracidifex metallicus DSM 6482 = JCM 9184</name>
    <dbReference type="NCBI Taxonomy" id="523847"/>
    <lineage>
        <taxon>Archaea</taxon>
        <taxon>Thermoproteota</taxon>
        <taxon>Thermoprotei</taxon>
        <taxon>Sulfolobales</taxon>
        <taxon>Sulfolobaceae</taxon>
        <taxon>Sulfuracidifex</taxon>
    </lineage>
</organism>
<feature type="transmembrane region" description="Helical" evidence="1">
    <location>
        <begin position="128"/>
        <end position="150"/>
    </location>
</feature>
<gene>
    <name evidence="2" type="ORF">GC250_05140</name>
</gene>
<feature type="transmembrane region" description="Helical" evidence="1">
    <location>
        <begin position="44"/>
        <end position="61"/>
    </location>
</feature>
<keyword evidence="2" id="KW-0548">Nucleotidyltransferase</keyword>
<accession>A0A6A9QJJ3</accession>
<evidence type="ECO:0000313" key="2">
    <source>
        <dbReference type="EMBL" id="MUN28834.1"/>
    </source>
</evidence>
<evidence type="ECO:0000313" key="3">
    <source>
        <dbReference type="Proteomes" id="UP000470772"/>
    </source>
</evidence>
<evidence type="ECO:0000256" key="1">
    <source>
        <dbReference type="SAM" id="Phobius"/>
    </source>
</evidence>
<feature type="transmembrane region" description="Helical" evidence="1">
    <location>
        <begin position="67"/>
        <end position="83"/>
    </location>
</feature>
<feature type="transmembrane region" description="Helical" evidence="1">
    <location>
        <begin position="12"/>
        <end position="32"/>
    </location>
</feature>
<dbReference type="GO" id="GO:0016779">
    <property type="term" value="F:nucleotidyltransferase activity"/>
    <property type="evidence" value="ECO:0007669"/>
    <property type="project" value="UniProtKB-KW"/>
</dbReference>